<feature type="domain" description="Aminoglycoside phosphotransferase" evidence="1">
    <location>
        <begin position="37"/>
        <end position="273"/>
    </location>
</feature>
<dbReference type="InterPro" id="IPR011009">
    <property type="entry name" value="Kinase-like_dom_sf"/>
</dbReference>
<accession>A0A6B0T8S6</accession>
<comment type="caution">
    <text evidence="2">The sequence shown here is derived from an EMBL/GenBank/DDBJ whole genome shotgun (WGS) entry which is preliminary data.</text>
</comment>
<evidence type="ECO:0000313" key="2">
    <source>
        <dbReference type="EMBL" id="MXR51742.1"/>
    </source>
</evidence>
<protein>
    <submittedName>
        <fullName evidence="2">Phosphotransferase</fullName>
    </submittedName>
</protein>
<evidence type="ECO:0000259" key="1">
    <source>
        <dbReference type="Pfam" id="PF01636"/>
    </source>
</evidence>
<keyword evidence="3" id="KW-1185">Reference proteome</keyword>
<dbReference type="Gene3D" id="3.90.1200.10">
    <property type="match status" value="1"/>
</dbReference>
<dbReference type="Proteomes" id="UP000466535">
    <property type="component" value="Unassembled WGS sequence"/>
</dbReference>
<dbReference type="RefSeq" id="WP_159763878.1">
    <property type="nucleotide sequence ID" value="NZ_WUUT01000003.1"/>
</dbReference>
<dbReference type="InterPro" id="IPR002575">
    <property type="entry name" value="Aminoglycoside_PTrfase"/>
</dbReference>
<dbReference type="GO" id="GO:0016740">
    <property type="term" value="F:transferase activity"/>
    <property type="evidence" value="ECO:0007669"/>
    <property type="project" value="UniProtKB-KW"/>
</dbReference>
<proteinExistence type="predicted"/>
<dbReference type="OrthoDB" id="350437at2157"/>
<reference evidence="2 3" key="1">
    <citation type="submission" date="2019-12" db="EMBL/GenBank/DDBJ databases">
        <title>Isolation and characterization of three novel carbon monoxide-oxidizing members of Halobacteria from salione crusts and soils.</title>
        <authorList>
            <person name="Myers M.R."/>
            <person name="King G.M."/>
        </authorList>
    </citation>
    <scope>NUCLEOTIDE SEQUENCE [LARGE SCALE GENOMIC DNA]</scope>
    <source>
        <strain evidence="2 3">WSH3</strain>
    </source>
</reference>
<dbReference type="InterPro" id="IPR051678">
    <property type="entry name" value="AGP_Transferase"/>
</dbReference>
<dbReference type="PANTHER" id="PTHR21310">
    <property type="entry name" value="AMINOGLYCOSIDE PHOSPHOTRANSFERASE-RELATED-RELATED"/>
    <property type="match status" value="1"/>
</dbReference>
<organism evidence="2 3">
    <name type="scientific">Halovenus carboxidivorans</name>
    <dbReference type="NCBI Taxonomy" id="2692199"/>
    <lineage>
        <taxon>Archaea</taxon>
        <taxon>Methanobacteriati</taxon>
        <taxon>Methanobacteriota</taxon>
        <taxon>Stenosarchaea group</taxon>
        <taxon>Halobacteria</taxon>
        <taxon>Halobacteriales</taxon>
        <taxon>Haloarculaceae</taxon>
        <taxon>Halovenus</taxon>
    </lineage>
</organism>
<dbReference type="PANTHER" id="PTHR21310:SF15">
    <property type="entry name" value="AMINOGLYCOSIDE PHOSPHOTRANSFERASE DOMAIN-CONTAINING PROTEIN"/>
    <property type="match status" value="1"/>
</dbReference>
<gene>
    <name evidence="2" type="ORF">GRX03_09015</name>
</gene>
<dbReference type="SUPFAM" id="SSF56112">
    <property type="entry name" value="Protein kinase-like (PK-like)"/>
    <property type="match status" value="1"/>
</dbReference>
<dbReference type="AlphaFoldDB" id="A0A6B0T8S6"/>
<sequence length="326" mass="35230">MIDTPELDGILDTVRPGATVTETERLDRGNRKQTTVVRFVDADPVVVQRSADHAAIRTEGRLLDALAERTDVPVPRPLHSGDGWLVTPLISGADLHEEFTELASGDRRRIVERFGRSLAEVHEAFEFDGWGPVSAADGTLRVDSAEREVVAGGLELATNGSTPPGDGGRYLTTYGEAAIGRLPSEFDGLKPELRSVVAGSPADSSTPRLFPWDFRPGNALVDDGELAAIVDWEGPLAAAPALSYAKAEYLVADWYVSRERAETLRSAFRRGYESVRAPPAVESAHRVAAIASTAVDSRGVVTNPGYPPVDREAAVQFHRESLRRAL</sequence>
<name>A0A6B0T8S6_9EURY</name>
<evidence type="ECO:0000313" key="3">
    <source>
        <dbReference type="Proteomes" id="UP000466535"/>
    </source>
</evidence>
<dbReference type="Gene3D" id="3.30.200.20">
    <property type="entry name" value="Phosphorylase Kinase, domain 1"/>
    <property type="match status" value="1"/>
</dbReference>
<dbReference type="EMBL" id="WUUT01000003">
    <property type="protein sequence ID" value="MXR51742.1"/>
    <property type="molecule type" value="Genomic_DNA"/>
</dbReference>
<dbReference type="Pfam" id="PF01636">
    <property type="entry name" value="APH"/>
    <property type="match status" value="1"/>
</dbReference>
<keyword evidence="2" id="KW-0808">Transferase</keyword>